<dbReference type="PROSITE" id="PS51186">
    <property type="entry name" value="GNAT"/>
    <property type="match status" value="1"/>
</dbReference>
<dbReference type="Gene3D" id="3.40.630.30">
    <property type="match status" value="1"/>
</dbReference>
<dbReference type="AlphaFoldDB" id="A0A263CWZ9"/>
<keyword evidence="2" id="KW-0808">Transferase</keyword>
<proteinExistence type="predicted"/>
<protein>
    <submittedName>
        <fullName evidence="2">GNAT family N-acetyltransferase</fullName>
    </submittedName>
</protein>
<dbReference type="InParanoid" id="A0A263CWZ9"/>
<feature type="domain" description="N-acetyltransferase" evidence="1">
    <location>
        <begin position="3"/>
        <end position="159"/>
    </location>
</feature>
<organism evidence="2 3">
    <name type="scientific">Amycolatopsis antarctica</name>
    <dbReference type="NCBI Taxonomy" id="1854586"/>
    <lineage>
        <taxon>Bacteria</taxon>
        <taxon>Bacillati</taxon>
        <taxon>Actinomycetota</taxon>
        <taxon>Actinomycetes</taxon>
        <taxon>Pseudonocardiales</taxon>
        <taxon>Pseudonocardiaceae</taxon>
        <taxon>Amycolatopsis</taxon>
    </lineage>
</organism>
<accession>A0A263CWZ9</accession>
<evidence type="ECO:0000313" key="2">
    <source>
        <dbReference type="EMBL" id="OZM70662.1"/>
    </source>
</evidence>
<reference evidence="2 3" key="1">
    <citation type="submission" date="2017-07" db="EMBL/GenBank/DDBJ databases">
        <title>Amycolatopsis antarcticus sp. nov., isolated from the surface of an Antarcticus brown macroalga.</title>
        <authorList>
            <person name="Wang J."/>
            <person name="Leiva S."/>
            <person name="Huang J."/>
            <person name="Huang Y."/>
        </authorList>
    </citation>
    <scope>NUCLEOTIDE SEQUENCE [LARGE SCALE GENOMIC DNA]</scope>
    <source>
        <strain evidence="2 3">AU-G6</strain>
    </source>
</reference>
<dbReference type="Pfam" id="PF00583">
    <property type="entry name" value="Acetyltransf_1"/>
    <property type="match status" value="1"/>
</dbReference>
<evidence type="ECO:0000259" key="1">
    <source>
        <dbReference type="PROSITE" id="PS51186"/>
    </source>
</evidence>
<dbReference type="PANTHER" id="PTHR43072">
    <property type="entry name" value="N-ACETYLTRANSFERASE"/>
    <property type="match status" value="1"/>
</dbReference>
<sequence length="159" mass="17244">MTIRITHAVTSDVDALVSSVAALFAEDGGTHDPYMDTSWPDRHGAAFYAGAINDTDSLVLLAKHDDAAGVIIGHLVDRLKRGNPLRPHAVTAILESMRVTENHRRQGTGSALIAEFLRWSDDHGANQAIVTAFAANDTAMSLYQAHSFAPFEMTLHRPL</sequence>
<name>A0A263CWZ9_9PSEU</name>
<dbReference type="InterPro" id="IPR000182">
    <property type="entry name" value="GNAT_dom"/>
</dbReference>
<dbReference type="CDD" id="cd04301">
    <property type="entry name" value="NAT_SF"/>
    <property type="match status" value="1"/>
</dbReference>
<comment type="caution">
    <text evidence="2">The sequence shown here is derived from an EMBL/GenBank/DDBJ whole genome shotgun (WGS) entry which is preliminary data.</text>
</comment>
<gene>
    <name evidence="2" type="ORF">CFN78_23535</name>
</gene>
<dbReference type="EMBL" id="NKYE01000018">
    <property type="protein sequence ID" value="OZM70662.1"/>
    <property type="molecule type" value="Genomic_DNA"/>
</dbReference>
<dbReference type="PANTHER" id="PTHR43072:SF60">
    <property type="entry name" value="L-2,4-DIAMINOBUTYRIC ACID ACETYLTRANSFERASE"/>
    <property type="match status" value="1"/>
</dbReference>
<dbReference type="OrthoDB" id="9799092at2"/>
<evidence type="ECO:0000313" key="3">
    <source>
        <dbReference type="Proteomes" id="UP000242444"/>
    </source>
</evidence>
<dbReference type="Proteomes" id="UP000242444">
    <property type="component" value="Unassembled WGS sequence"/>
</dbReference>
<dbReference type="GO" id="GO:0016747">
    <property type="term" value="F:acyltransferase activity, transferring groups other than amino-acyl groups"/>
    <property type="evidence" value="ECO:0007669"/>
    <property type="project" value="InterPro"/>
</dbReference>
<dbReference type="RefSeq" id="WP_094865071.1">
    <property type="nucleotide sequence ID" value="NZ_NKYE01000018.1"/>
</dbReference>
<dbReference type="SUPFAM" id="SSF55729">
    <property type="entry name" value="Acyl-CoA N-acyltransferases (Nat)"/>
    <property type="match status" value="1"/>
</dbReference>
<dbReference type="InterPro" id="IPR016181">
    <property type="entry name" value="Acyl_CoA_acyltransferase"/>
</dbReference>
<keyword evidence="3" id="KW-1185">Reference proteome</keyword>